<reference evidence="2 3" key="2">
    <citation type="submission" date="2018-11" db="EMBL/GenBank/DDBJ databases">
        <authorList>
            <consortium name="Pathogen Informatics"/>
        </authorList>
    </citation>
    <scope>NUCLEOTIDE SEQUENCE [LARGE SCALE GENOMIC DNA]</scope>
</reference>
<evidence type="ECO:0000313" key="4">
    <source>
        <dbReference type="WBParaSite" id="GPUH_0000111901-mRNA-1"/>
    </source>
</evidence>
<dbReference type="Proteomes" id="UP000271098">
    <property type="component" value="Unassembled WGS sequence"/>
</dbReference>
<dbReference type="WBParaSite" id="GPUH_0000111901-mRNA-1">
    <property type="protein sequence ID" value="GPUH_0000111901-mRNA-1"/>
    <property type="gene ID" value="GPUH_0000111901"/>
</dbReference>
<accession>A0A183CXC8</accession>
<sequence length="68" mass="7815">MLQEQHMEPLSFTYISLLLFVFISKKRTPRQQKLSEFQGGDLNKYTSGMYAIQNGNEIFGGAFLLLPK</sequence>
<gene>
    <name evidence="2" type="ORF">GPUH_LOCUS1119</name>
</gene>
<evidence type="ECO:0000256" key="1">
    <source>
        <dbReference type="SAM" id="Phobius"/>
    </source>
</evidence>
<proteinExistence type="predicted"/>
<keyword evidence="3" id="KW-1185">Reference proteome</keyword>
<protein>
    <submittedName>
        <fullName evidence="2 4">Uncharacterized protein</fullName>
    </submittedName>
</protein>
<keyword evidence="1" id="KW-0812">Transmembrane</keyword>
<evidence type="ECO:0000313" key="2">
    <source>
        <dbReference type="EMBL" id="VDK29408.1"/>
    </source>
</evidence>
<name>A0A183CXC8_9BILA</name>
<feature type="transmembrane region" description="Helical" evidence="1">
    <location>
        <begin position="6"/>
        <end position="23"/>
    </location>
</feature>
<dbReference type="AlphaFoldDB" id="A0A183CXC8"/>
<keyword evidence="1" id="KW-1133">Transmembrane helix</keyword>
<keyword evidence="1" id="KW-0472">Membrane</keyword>
<organism evidence="4">
    <name type="scientific">Gongylonema pulchrum</name>
    <dbReference type="NCBI Taxonomy" id="637853"/>
    <lineage>
        <taxon>Eukaryota</taxon>
        <taxon>Metazoa</taxon>
        <taxon>Ecdysozoa</taxon>
        <taxon>Nematoda</taxon>
        <taxon>Chromadorea</taxon>
        <taxon>Rhabditida</taxon>
        <taxon>Spirurina</taxon>
        <taxon>Spiruromorpha</taxon>
        <taxon>Spiruroidea</taxon>
        <taxon>Gongylonematidae</taxon>
        <taxon>Gongylonema</taxon>
    </lineage>
</organism>
<evidence type="ECO:0000313" key="3">
    <source>
        <dbReference type="Proteomes" id="UP000271098"/>
    </source>
</evidence>
<dbReference type="EMBL" id="UYRT01001254">
    <property type="protein sequence ID" value="VDK29408.1"/>
    <property type="molecule type" value="Genomic_DNA"/>
</dbReference>
<reference evidence="4" key="1">
    <citation type="submission" date="2016-06" db="UniProtKB">
        <authorList>
            <consortium name="WormBaseParasite"/>
        </authorList>
    </citation>
    <scope>IDENTIFICATION</scope>
</reference>
<dbReference type="OrthoDB" id="5868946at2759"/>